<feature type="domain" description="RNase H type-1" evidence="1">
    <location>
        <begin position="51"/>
        <end position="128"/>
    </location>
</feature>
<dbReference type="EMBL" id="JBBPBN010000021">
    <property type="protein sequence ID" value="KAK9015942.1"/>
    <property type="molecule type" value="Genomic_DNA"/>
</dbReference>
<keyword evidence="3" id="KW-1185">Reference proteome</keyword>
<evidence type="ECO:0000259" key="1">
    <source>
        <dbReference type="Pfam" id="PF13456"/>
    </source>
</evidence>
<dbReference type="PANTHER" id="PTHR47723">
    <property type="entry name" value="OS05G0353850 PROTEIN"/>
    <property type="match status" value="1"/>
</dbReference>
<reference evidence="2 3" key="1">
    <citation type="journal article" date="2024" name="G3 (Bethesda)">
        <title>Genome assembly of Hibiscus sabdariffa L. provides insights into metabolisms of medicinal natural products.</title>
        <authorList>
            <person name="Kim T."/>
        </authorList>
    </citation>
    <scope>NUCLEOTIDE SEQUENCE [LARGE SCALE GENOMIC DNA]</scope>
    <source>
        <strain evidence="2">TK-2024</strain>
        <tissue evidence="2">Old leaves</tissue>
    </source>
</reference>
<accession>A0ABR2RSJ4</accession>
<protein>
    <recommendedName>
        <fullName evidence="1">RNase H type-1 domain-containing protein</fullName>
    </recommendedName>
</protein>
<dbReference type="Pfam" id="PF13456">
    <property type="entry name" value="RVT_3"/>
    <property type="match status" value="1"/>
</dbReference>
<dbReference type="PANTHER" id="PTHR47723:SF19">
    <property type="entry name" value="POLYNUCLEOTIDYL TRANSFERASE, RIBONUCLEASE H-LIKE SUPERFAMILY PROTEIN"/>
    <property type="match status" value="1"/>
</dbReference>
<gene>
    <name evidence="2" type="ORF">V6N11_007029</name>
</gene>
<name>A0ABR2RSJ4_9ROSI</name>
<evidence type="ECO:0000313" key="3">
    <source>
        <dbReference type="Proteomes" id="UP001396334"/>
    </source>
</evidence>
<dbReference type="Proteomes" id="UP001396334">
    <property type="component" value="Unassembled WGS sequence"/>
</dbReference>
<proteinExistence type="predicted"/>
<dbReference type="InterPro" id="IPR002156">
    <property type="entry name" value="RNaseH_domain"/>
</dbReference>
<dbReference type="InterPro" id="IPR053151">
    <property type="entry name" value="RNase_H-like"/>
</dbReference>
<comment type="caution">
    <text evidence="2">The sequence shown here is derived from an EMBL/GenBank/DDBJ whole genome shotgun (WGS) entry which is preliminary data.</text>
</comment>
<sequence>MLAAKGRRLPLETTVFPIVPDDVLNLVEDDRVHSNSMRLPLVHVVVPFDLGVIRDCEGRWLCGFARSIGRCNVLLAELWVIHDGLLHAWSRSFCRIEIESDNLEDVRIVTSVSTALRESGLVLSIKRWLCKD</sequence>
<organism evidence="2 3">
    <name type="scientific">Hibiscus sabdariffa</name>
    <name type="common">roselle</name>
    <dbReference type="NCBI Taxonomy" id="183260"/>
    <lineage>
        <taxon>Eukaryota</taxon>
        <taxon>Viridiplantae</taxon>
        <taxon>Streptophyta</taxon>
        <taxon>Embryophyta</taxon>
        <taxon>Tracheophyta</taxon>
        <taxon>Spermatophyta</taxon>
        <taxon>Magnoliopsida</taxon>
        <taxon>eudicotyledons</taxon>
        <taxon>Gunneridae</taxon>
        <taxon>Pentapetalae</taxon>
        <taxon>rosids</taxon>
        <taxon>malvids</taxon>
        <taxon>Malvales</taxon>
        <taxon>Malvaceae</taxon>
        <taxon>Malvoideae</taxon>
        <taxon>Hibiscus</taxon>
    </lineage>
</organism>
<evidence type="ECO:0000313" key="2">
    <source>
        <dbReference type="EMBL" id="KAK9015942.1"/>
    </source>
</evidence>
<dbReference type="InterPro" id="IPR044730">
    <property type="entry name" value="RNase_H-like_dom_plant"/>
</dbReference>
<dbReference type="CDD" id="cd06222">
    <property type="entry name" value="RNase_H_like"/>
    <property type="match status" value="1"/>
</dbReference>